<keyword evidence="3" id="KW-0256">Endoplasmic reticulum</keyword>
<dbReference type="InterPro" id="IPR001623">
    <property type="entry name" value="DnaJ_domain"/>
</dbReference>
<evidence type="ECO:0000256" key="2">
    <source>
        <dbReference type="ARBA" id="ARBA00022692"/>
    </source>
</evidence>
<evidence type="ECO:0000256" key="1">
    <source>
        <dbReference type="ARBA" id="ARBA00004389"/>
    </source>
</evidence>
<keyword evidence="5 6" id="KW-0472">Membrane</keyword>
<dbReference type="GO" id="GO:0005789">
    <property type="term" value="C:endoplasmic reticulum membrane"/>
    <property type="evidence" value="ECO:0007669"/>
    <property type="project" value="UniProtKB-SubCell"/>
</dbReference>
<accession>A0A7S4GBK5</accession>
<dbReference type="InterPro" id="IPR051100">
    <property type="entry name" value="DnaJ_subfamily_B/C"/>
</dbReference>
<organism evidence="8">
    <name type="scientific">Eutreptiella gymnastica</name>
    <dbReference type="NCBI Taxonomy" id="73025"/>
    <lineage>
        <taxon>Eukaryota</taxon>
        <taxon>Discoba</taxon>
        <taxon>Euglenozoa</taxon>
        <taxon>Euglenida</taxon>
        <taxon>Spirocuta</taxon>
        <taxon>Euglenophyceae</taxon>
        <taxon>Eutreptiales</taxon>
        <taxon>Eutreptiaceae</taxon>
        <taxon>Eutreptiella</taxon>
    </lineage>
</organism>
<dbReference type="PROSITE" id="PS50076">
    <property type="entry name" value="DNAJ_2"/>
    <property type="match status" value="1"/>
</dbReference>
<dbReference type="PRINTS" id="PR00625">
    <property type="entry name" value="JDOMAIN"/>
</dbReference>
<feature type="domain" description="J" evidence="7">
    <location>
        <begin position="16"/>
        <end position="80"/>
    </location>
</feature>
<dbReference type="Pfam" id="PF00226">
    <property type="entry name" value="DnaJ"/>
    <property type="match status" value="1"/>
</dbReference>
<dbReference type="SMART" id="SM00271">
    <property type="entry name" value="DnaJ"/>
    <property type="match status" value="1"/>
</dbReference>
<dbReference type="Pfam" id="PF09320">
    <property type="entry name" value="DUF1977"/>
    <property type="match status" value="1"/>
</dbReference>
<dbReference type="CDD" id="cd06257">
    <property type="entry name" value="DnaJ"/>
    <property type="match status" value="1"/>
</dbReference>
<keyword evidence="4 6" id="KW-1133">Transmembrane helix</keyword>
<evidence type="ECO:0000313" key="8">
    <source>
        <dbReference type="EMBL" id="CAE0831536.1"/>
    </source>
</evidence>
<comment type="subcellular location">
    <subcellularLocation>
        <location evidence="1">Endoplasmic reticulum membrane</location>
        <topology evidence="1">Single-pass membrane protein</topology>
    </subcellularLocation>
</comment>
<sequence>MSDDDEVIQRILRSKNLYDILGAPKTADEDDLRRKYKKLALTCHPDKCKHPKAEEAFKAVGKAWATLSDPQKRAQYDRYGEEGVRENGGGPRYHHAEELHPEDVFDIFAQMFGADIRDMQGRRYTNRQHPGRRAQHHHQQQQSPMQNPMQLFQVLPIIIFFLVYSLFSIGSHDRASPFSLHEDHDHGYTVRRRTKEHRIPYWVQSTFTKDFRDPYIIQNLEHQVYQSHKGHLHRRCNFEQKEKFTMRQRANRFYSGQERIDLLDKADRMPTKSCDELQKLINKYGY</sequence>
<evidence type="ECO:0000256" key="3">
    <source>
        <dbReference type="ARBA" id="ARBA00022824"/>
    </source>
</evidence>
<dbReference type="InterPro" id="IPR036869">
    <property type="entry name" value="J_dom_sf"/>
</dbReference>
<dbReference type="PANTHER" id="PTHR43908:SF3">
    <property type="entry name" value="AT29763P-RELATED"/>
    <property type="match status" value="1"/>
</dbReference>
<dbReference type="InterPro" id="IPR018253">
    <property type="entry name" value="DnaJ_domain_CS"/>
</dbReference>
<evidence type="ECO:0000256" key="6">
    <source>
        <dbReference type="SAM" id="Phobius"/>
    </source>
</evidence>
<evidence type="ECO:0000256" key="4">
    <source>
        <dbReference type="ARBA" id="ARBA00022989"/>
    </source>
</evidence>
<dbReference type="InterPro" id="IPR015399">
    <property type="entry name" value="DUF1977_DnaJ-like"/>
</dbReference>
<dbReference type="PANTHER" id="PTHR43908">
    <property type="entry name" value="AT29763P-RELATED"/>
    <property type="match status" value="1"/>
</dbReference>
<evidence type="ECO:0000256" key="5">
    <source>
        <dbReference type="ARBA" id="ARBA00023136"/>
    </source>
</evidence>
<proteinExistence type="predicted"/>
<dbReference type="Gene3D" id="1.10.287.110">
    <property type="entry name" value="DnaJ domain"/>
    <property type="match status" value="1"/>
</dbReference>
<feature type="transmembrane region" description="Helical" evidence="6">
    <location>
        <begin position="151"/>
        <end position="169"/>
    </location>
</feature>
<evidence type="ECO:0000259" key="7">
    <source>
        <dbReference type="PROSITE" id="PS50076"/>
    </source>
</evidence>
<gene>
    <name evidence="8" type="ORF">EGYM00163_LOCUS42818</name>
</gene>
<name>A0A7S4GBK5_9EUGL</name>
<dbReference type="GO" id="GO:0071218">
    <property type="term" value="P:cellular response to misfolded protein"/>
    <property type="evidence" value="ECO:0007669"/>
    <property type="project" value="TreeGrafter"/>
</dbReference>
<reference evidence="8" key="1">
    <citation type="submission" date="2021-01" db="EMBL/GenBank/DDBJ databases">
        <authorList>
            <person name="Corre E."/>
            <person name="Pelletier E."/>
            <person name="Niang G."/>
            <person name="Scheremetjew M."/>
            <person name="Finn R."/>
            <person name="Kale V."/>
            <person name="Holt S."/>
            <person name="Cochrane G."/>
            <person name="Meng A."/>
            <person name="Brown T."/>
            <person name="Cohen L."/>
        </authorList>
    </citation>
    <scope>NUCLEOTIDE SEQUENCE</scope>
    <source>
        <strain evidence="8">CCMP1594</strain>
    </source>
</reference>
<dbReference type="PROSITE" id="PS00636">
    <property type="entry name" value="DNAJ_1"/>
    <property type="match status" value="1"/>
</dbReference>
<protein>
    <recommendedName>
        <fullName evidence="7">J domain-containing protein</fullName>
    </recommendedName>
</protein>
<keyword evidence="2 6" id="KW-0812">Transmembrane</keyword>
<dbReference type="AlphaFoldDB" id="A0A7S4GBK5"/>
<dbReference type="EMBL" id="HBJA01124335">
    <property type="protein sequence ID" value="CAE0831536.1"/>
    <property type="molecule type" value="Transcribed_RNA"/>
</dbReference>
<dbReference type="GO" id="GO:0030544">
    <property type="term" value="F:Hsp70 protein binding"/>
    <property type="evidence" value="ECO:0007669"/>
    <property type="project" value="TreeGrafter"/>
</dbReference>
<dbReference type="SUPFAM" id="SSF46565">
    <property type="entry name" value="Chaperone J-domain"/>
    <property type="match status" value="1"/>
</dbReference>